<evidence type="ECO:0000256" key="1">
    <source>
        <dbReference type="ARBA" id="ARBA00006817"/>
    </source>
</evidence>
<accession>A0A1H5G7I8</accession>
<dbReference type="Gene3D" id="3.30.530.20">
    <property type="match status" value="1"/>
</dbReference>
<gene>
    <name evidence="3" type="ORF">SAMN04488554_1560</name>
</gene>
<dbReference type="RefSeq" id="WP_089772402.1">
    <property type="nucleotide sequence ID" value="NZ_FNTX01000001.1"/>
</dbReference>
<reference evidence="4" key="1">
    <citation type="submission" date="2016-10" db="EMBL/GenBank/DDBJ databases">
        <authorList>
            <person name="Varghese N."/>
            <person name="Submissions S."/>
        </authorList>
    </citation>
    <scope>NUCLEOTIDE SEQUENCE [LARGE SCALE GENOMIC DNA]</scope>
    <source>
        <strain evidence="4">DSM 21368</strain>
    </source>
</reference>
<evidence type="ECO:0000259" key="2">
    <source>
        <dbReference type="Pfam" id="PF08327"/>
    </source>
</evidence>
<protein>
    <submittedName>
        <fullName evidence="3">Uncharacterized conserved protein YndB, AHSA1/START domain</fullName>
    </submittedName>
</protein>
<dbReference type="SUPFAM" id="SSF55961">
    <property type="entry name" value="Bet v1-like"/>
    <property type="match status" value="1"/>
</dbReference>
<name>A0A1H5G7I8_9MICO</name>
<feature type="domain" description="Activator of Hsp90 ATPase homologue 1/2-like C-terminal" evidence="2">
    <location>
        <begin position="13"/>
        <end position="151"/>
    </location>
</feature>
<dbReference type="OrthoDB" id="9786557at2"/>
<evidence type="ECO:0000313" key="4">
    <source>
        <dbReference type="Proteomes" id="UP000199220"/>
    </source>
</evidence>
<dbReference type="Proteomes" id="UP000199220">
    <property type="component" value="Unassembled WGS sequence"/>
</dbReference>
<dbReference type="InterPro" id="IPR013538">
    <property type="entry name" value="ASHA1/2-like_C"/>
</dbReference>
<keyword evidence="4" id="KW-1185">Reference proteome</keyword>
<dbReference type="EMBL" id="FNTX01000001">
    <property type="protein sequence ID" value="SEE11481.1"/>
    <property type="molecule type" value="Genomic_DNA"/>
</dbReference>
<dbReference type="Pfam" id="PF08327">
    <property type="entry name" value="AHSA1"/>
    <property type="match status" value="1"/>
</dbReference>
<proteinExistence type="inferred from homology"/>
<organism evidence="3 4">
    <name type="scientific">Ruania alba</name>
    <dbReference type="NCBI Taxonomy" id="648782"/>
    <lineage>
        <taxon>Bacteria</taxon>
        <taxon>Bacillati</taxon>
        <taxon>Actinomycetota</taxon>
        <taxon>Actinomycetes</taxon>
        <taxon>Micrococcales</taxon>
        <taxon>Ruaniaceae</taxon>
        <taxon>Ruania</taxon>
    </lineage>
</organism>
<dbReference type="InterPro" id="IPR023393">
    <property type="entry name" value="START-like_dom_sf"/>
</dbReference>
<dbReference type="STRING" id="648782.SAMN04488554_1560"/>
<sequence>MGRTDSASRTIAAAPERVYTAFVNPDDLLAWLPPDGMTGHFEHFDAQPGGTYRLVLRYPSHAAHGKTSAEEDVVEARFVDLVPGSFVVQAIDFVSDDPAYSGTMTMTWSVTTEQDGTLVEIRAEDVPAGISADDHAAGLASSLDNLARLLER</sequence>
<dbReference type="AlphaFoldDB" id="A0A1H5G7I8"/>
<evidence type="ECO:0000313" key="3">
    <source>
        <dbReference type="EMBL" id="SEE11481.1"/>
    </source>
</evidence>
<comment type="similarity">
    <text evidence="1">Belongs to the AHA1 family.</text>
</comment>